<comment type="caution">
    <text evidence="5">The sequence shown here is derived from an EMBL/GenBank/DDBJ whole genome shotgun (WGS) entry which is preliminary data.</text>
</comment>
<protein>
    <submittedName>
        <fullName evidence="5">GntR family transcriptional regulator</fullName>
    </submittedName>
</protein>
<accession>A0ABP9H9M4</accession>
<dbReference type="PROSITE" id="PS50949">
    <property type="entry name" value="HTH_GNTR"/>
    <property type="match status" value="1"/>
</dbReference>
<organism evidence="5 6">
    <name type="scientific">Kineococcus glutinatus</name>
    <dbReference type="NCBI Taxonomy" id="1070872"/>
    <lineage>
        <taxon>Bacteria</taxon>
        <taxon>Bacillati</taxon>
        <taxon>Actinomycetota</taxon>
        <taxon>Actinomycetes</taxon>
        <taxon>Kineosporiales</taxon>
        <taxon>Kineosporiaceae</taxon>
        <taxon>Kineococcus</taxon>
    </lineage>
</organism>
<evidence type="ECO:0000313" key="5">
    <source>
        <dbReference type="EMBL" id="GAA4964773.1"/>
    </source>
</evidence>
<dbReference type="InterPro" id="IPR000524">
    <property type="entry name" value="Tscrpt_reg_HTH_GntR"/>
</dbReference>
<keyword evidence="6" id="KW-1185">Reference proteome</keyword>
<evidence type="ECO:0000313" key="6">
    <source>
        <dbReference type="Proteomes" id="UP001501195"/>
    </source>
</evidence>
<dbReference type="Pfam" id="PF07729">
    <property type="entry name" value="FCD"/>
    <property type="match status" value="1"/>
</dbReference>
<dbReference type="PANTHER" id="PTHR43537">
    <property type="entry name" value="TRANSCRIPTIONAL REGULATOR, GNTR FAMILY"/>
    <property type="match status" value="1"/>
</dbReference>
<dbReference type="SUPFAM" id="SSF46785">
    <property type="entry name" value="Winged helix' DNA-binding domain"/>
    <property type="match status" value="1"/>
</dbReference>
<dbReference type="Gene3D" id="1.10.10.10">
    <property type="entry name" value="Winged helix-like DNA-binding domain superfamily/Winged helix DNA-binding domain"/>
    <property type="match status" value="1"/>
</dbReference>
<dbReference type="Gene3D" id="1.20.120.530">
    <property type="entry name" value="GntR ligand-binding domain-like"/>
    <property type="match status" value="1"/>
</dbReference>
<keyword evidence="3" id="KW-0804">Transcription</keyword>
<dbReference type="EMBL" id="BAABIL010000053">
    <property type="protein sequence ID" value="GAA4964773.1"/>
    <property type="molecule type" value="Genomic_DNA"/>
</dbReference>
<sequence>MPAADPGGPPRAGTTREAVLAELRRRVLDGEFAPGRAIDVEEVAAAGGVSRVPVREALMTLVGEGLVEHRPRQGYAVARLRPDELDELYEVRGILELAELRRAATAPPEALAPALQRARAALVAVAAALEAGGELAHHRSSRAFHMALVGPCAMPRLLRLFATTWDTTDPHRPMRDLPHAEGVLLVAEHAAMLAALEAGDVEGLCAAADAHLRRLHGRIGARPAAEDEPGPLRRVRRRR</sequence>
<keyword evidence="2" id="KW-0238">DNA-binding</keyword>
<evidence type="ECO:0000256" key="1">
    <source>
        <dbReference type="ARBA" id="ARBA00023015"/>
    </source>
</evidence>
<evidence type="ECO:0000256" key="2">
    <source>
        <dbReference type="ARBA" id="ARBA00023125"/>
    </source>
</evidence>
<keyword evidence="1" id="KW-0805">Transcription regulation</keyword>
<dbReference type="RefSeq" id="WP_345710733.1">
    <property type="nucleotide sequence ID" value="NZ_BAABIL010000053.1"/>
</dbReference>
<dbReference type="PANTHER" id="PTHR43537:SF24">
    <property type="entry name" value="GLUCONATE OPERON TRANSCRIPTIONAL REPRESSOR"/>
    <property type="match status" value="1"/>
</dbReference>
<dbReference type="Pfam" id="PF00392">
    <property type="entry name" value="GntR"/>
    <property type="match status" value="1"/>
</dbReference>
<dbReference type="InterPro" id="IPR036388">
    <property type="entry name" value="WH-like_DNA-bd_sf"/>
</dbReference>
<evidence type="ECO:0000256" key="3">
    <source>
        <dbReference type="ARBA" id="ARBA00023163"/>
    </source>
</evidence>
<dbReference type="InterPro" id="IPR011711">
    <property type="entry name" value="GntR_C"/>
</dbReference>
<feature type="domain" description="HTH gntR-type" evidence="4">
    <location>
        <begin position="13"/>
        <end position="80"/>
    </location>
</feature>
<proteinExistence type="predicted"/>
<dbReference type="SUPFAM" id="SSF48008">
    <property type="entry name" value="GntR ligand-binding domain-like"/>
    <property type="match status" value="1"/>
</dbReference>
<dbReference type="Proteomes" id="UP001501195">
    <property type="component" value="Unassembled WGS sequence"/>
</dbReference>
<dbReference type="CDD" id="cd07377">
    <property type="entry name" value="WHTH_GntR"/>
    <property type="match status" value="1"/>
</dbReference>
<dbReference type="SMART" id="SM00895">
    <property type="entry name" value="FCD"/>
    <property type="match status" value="1"/>
</dbReference>
<name>A0ABP9H9M4_9ACTN</name>
<reference evidence="6" key="1">
    <citation type="journal article" date="2019" name="Int. J. Syst. Evol. Microbiol.">
        <title>The Global Catalogue of Microorganisms (GCM) 10K type strain sequencing project: providing services to taxonomists for standard genome sequencing and annotation.</title>
        <authorList>
            <consortium name="The Broad Institute Genomics Platform"/>
            <consortium name="The Broad Institute Genome Sequencing Center for Infectious Disease"/>
            <person name="Wu L."/>
            <person name="Ma J."/>
        </authorList>
    </citation>
    <scope>NUCLEOTIDE SEQUENCE [LARGE SCALE GENOMIC DNA]</scope>
    <source>
        <strain evidence="6">JCM 18126</strain>
    </source>
</reference>
<evidence type="ECO:0000259" key="4">
    <source>
        <dbReference type="PROSITE" id="PS50949"/>
    </source>
</evidence>
<dbReference type="InterPro" id="IPR036390">
    <property type="entry name" value="WH_DNA-bd_sf"/>
</dbReference>
<dbReference type="SMART" id="SM00345">
    <property type="entry name" value="HTH_GNTR"/>
    <property type="match status" value="1"/>
</dbReference>
<gene>
    <name evidence="5" type="ORF">GCM10023225_04860</name>
</gene>
<dbReference type="InterPro" id="IPR008920">
    <property type="entry name" value="TF_FadR/GntR_C"/>
</dbReference>